<sequence length="62" mass="7389">MIYEVLVPINQNVSIRINTDLRTLNHYISKNMTFLSRNPLNINIIPYFCQLVDFTFIHNKAY</sequence>
<evidence type="ECO:0000313" key="2">
    <source>
        <dbReference type="Proteomes" id="UP001060919"/>
    </source>
</evidence>
<dbReference type="AlphaFoldDB" id="A0A915YEV4"/>
<gene>
    <name evidence="1" type="ORF">AsAng_0025570</name>
</gene>
<organism evidence="1 2">
    <name type="scientific">Aureispira anguillae</name>
    <dbReference type="NCBI Taxonomy" id="2864201"/>
    <lineage>
        <taxon>Bacteria</taxon>
        <taxon>Pseudomonadati</taxon>
        <taxon>Bacteroidota</taxon>
        <taxon>Saprospiria</taxon>
        <taxon>Saprospirales</taxon>
        <taxon>Saprospiraceae</taxon>
        <taxon>Aureispira</taxon>
    </lineage>
</organism>
<protein>
    <submittedName>
        <fullName evidence="1">Uncharacterized protein</fullName>
    </submittedName>
</protein>
<dbReference type="KEGG" id="aup:AsAng_0025570"/>
<accession>A0A915YEV4</accession>
<reference evidence="1" key="1">
    <citation type="submission" date="2022-09" db="EMBL/GenBank/DDBJ databases">
        <title>Aureispira anguillicida sp. nov., isolated from Leptocephalus of Japanese eel Anguilla japonica.</title>
        <authorList>
            <person name="Yuasa K."/>
            <person name="Mekata T."/>
            <person name="Ikunari K."/>
        </authorList>
    </citation>
    <scope>NUCLEOTIDE SEQUENCE</scope>
    <source>
        <strain evidence="1">EL160426</strain>
    </source>
</reference>
<dbReference type="Proteomes" id="UP001060919">
    <property type="component" value="Chromosome"/>
</dbReference>
<name>A0A915YEV4_9BACT</name>
<dbReference type="EMBL" id="AP026867">
    <property type="protein sequence ID" value="BDS11843.1"/>
    <property type="molecule type" value="Genomic_DNA"/>
</dbReference>
<keyword evidence="2" id="KW-1185">Reference proteome</keyword>
<evidence type="ECO:0000313" key="1">
    <source>
        <dbReference type="EMBL" id="BDS11843.1"/>
    </source>
</evidence>
<proteinExistence type="predicted"/>